<keyword evidence="3" id="KW-1185">Reference proteome</keyword>
<evidence type="ECO:0000259" key="1">
    <source>
        <dbReference type="PROSITE" id="PS50211"/>
    </source>
</evidence>
<dbReference type="Gene3D" id="3.30.450.200">
    <property type="match status" value="1"/>
</dbReference>
<evidence type="ECO:0000313" key="3">
    <source>
        <dbReference type="Proteomes" id="UP000231279"/>
    </source>
</evidence>
<dbReference type="PANTHER" id="PTHR15288">
    <property type="entry name" value="DENN DOMAIN-CONTAINING PROTEIN 2"/>
    <property type="match status" value="1"/>
</dbReference>
<dbReference type="PROSITE" id="PS50211">
    <property type="entry name" value="DENN"/>
    <property type="match status" value="1"/>
</dbReference>
<dbReference type="EMBL" id="NKXS01008288">
    <property type="protein sequence ID" value="PIM98558.1"/>
    <property type="molecule type" value="Genomic_DNA"/>
</dbReference>
<dbReference type="InterPro" id="IPR001194">
    <property type="entry name" value="cDENN_dom"/>
</dbReference>
<dbReference type="InterPro" id="IPR037516">
    <property type="entry name" value="Tripartite_DENN"/>
</dbReference>
<protein>
    <recommendedName>
        <fullName evidence="1">UDENN domain-containing protein</fullName>
    </recommendedName>
</protein>
<proteinExistence type="predicted"/>
<dbReference type="AlphaFoldDB" id="A0A2G9FZR5"/>
<dbReference type="PANTHER" id="PTHR15288:SF0">
    <property type="entry name" value="UDENN DOMAIN-CONTAINING PROTEIN"/>
    <property type="match status" value="1"/>
</dbReference>
<organism evidence="2 3">
    <name type="scientific">Handroanthus impetiginosus</name>
    <dbReference type="NCBI Taxonomy" id="429701"/>
    <lineage>
        <taxon>Eukaryota</taxon>
        <taxon>Viridiplantae</taxon>
        <taxon>Streptophyta</taxon>
        <taxon>Embryophyta</taxon>
        <taxon>Tracheophyta</taxon>
        <taxon>Spermatophyta</taxon>
        <taxon>Magnoliopsida</taxon>
        <taxon>eudicotyledons</taxon>
        <taxon>Gunneridae</taxon>
        <taxon>Pentapetalae</taxon>
        <taxon>asterids</taxon>
        <taxon>lamiids</taxon>
        <taxon>Lamiales</taxon>
        <taxon>Bignoniaceae</taxon>
        <taxon>Crescentiina</taxon>
        <taxon>Tabebuia alliance</taxon>
        <taxon>Handroanthus</taxon>
    </lineage>
</organism>
<comment type="caution">
    <text evidence="2">The sequence shown here is derived from an EMBL/GenBank/DDBJ whole genome shotgun (WGS) entry which is preliminary data.</text>
</comment>
<name>A0A2G9FZR5_9LAMI</name>
<dbReference type="Gene3D" id="3.40.50.11500">
    <property type="match status" value="1"/>
</dbReference>
<dbReference type="OrthoDB" id="6019893at2759"/>
<evidence type="ECO:0000313" key="2">
    <source>
        <dbReference type="EMBL" id="PIM98558.1"/>
    </source>
</evidence>
<dbReference type="Proteomes" id="UP000231279">
    <property type="component" value="Unassembled WGS sequence"/>
</dbReference>
<accession>A0A2G9FZR5</accession>
<dbReference type="InterPro" id="IPR051942">
    <property type="entry name" value="DENN_domain_containing_2"/>
</dbReference>
<dbReference type="Pfam" id="PF02141">
    <property type="entry name" value="DENN"/>
    <property type="match status" value="1"/>
</dbReference>
<dbReference type="InterPro" id="IPR005113">
    <property type="entry name" value="uDENN_dom"/>
</dbReference>
<sequence>MYPPGKRLALRLKDLAAFCFPEGVKAHVLERTPSLSELNELVYGQEHLSRDDLSFIFSLKVADNATLYGVCLHVQEVVQRPPVVYGASSPLSQSLSSSSSRFLVSAPRCYCVLTRVPFFELHYEMLNSIIAQERLNRITKFVNEIAFADNVPSQSLSKYPINENGESPSAESDTDWMASAIPVDSAITLTAAAAGIISDEEVPSSRWDYSPGSVTASEASDHCQMRELDKDGNKNVHSFDDCTWETSENRSNGSQTPEVGSYICQRNQSSEYVRGFESLFSPARRMASQEDDEIFCNHDEDPRDDMIMEWARENKNDLLQIICGYHCMRLPERGSEIVFQPLEHLQAIEYRRPPVSALGLSDKYLDLKLKDSKEASQVMLKLATAEEAASLSLWTTATLCRVLSLESILALVTGVLLEKQVVVLCPNLGVLSAVVLSVIPIIRPFEWQSLFLPILPGKMLDFLEAPVPFIVGIQHKLADLKMKTSNLVQVNVQKDQVKSCNLPLLPQRKELISELRPIHSVLSREDSIAQRHPVYKCNEVQAEAATQFLTVMRRYMESLCSDLRLHTITSVESNNDRVSILLKDSFIDSFPIKDQSFIKLFVETQLFTVLSDSRLSSYENE</sequence>
<dbReference type="InterPro" id="IPR043153">
    <property type="entry name" value="DENN_C"/>
</dbReference>
<reference evidence="3" key="1">
    <citation type="journal article" date="2018" name="Gigascience">
        <title>Genome assembly of the Pink Ipe (Handroanthus impetiginosus, Bignoniaceae), a highly valued, ecologically keystone Neotropical timber forest tree.</title>
        <authorList>
            <person name="Silva-Junior O.B."/>
            <person name="Grattapaglia D."/>
            <person name="Novaes E."/>
            <person name="Collevatti R.G."/>
        </authorList>
    </citation>
    <scope>NUCLEOTIDE SEQUENCE [LARGE SCALE GENOMIC DNA]</scope>
    <source>
        <strain evidence="3">cv. UFG-1</strain>
    </source>
</reference>
<dbReference type="Pfam" id="PF03456">
    <property type="entry name" value="uDENN"/>
    <property type="match status" value="1"/>
</dbReference>
<gene>
    <name evidence="2" type="ORF">CDL12_28960</name>
</gene>
<feature type="domain" description="UDENN" evidence="1">
    <location>
        <begin position="1"/>
        <end position="621"/>
    </location>
</feature>
<dbReference type="SMART" id="SM00799">
    <property type="entry name" value="DENN"/>
    <property type="match status" value="1"/>
</dbReference>